<organism evidence="9 10">
    <name type="scientific">Shimia marina</name>
    <dbReference type="NCBI Taxonomy" id="321267"/>
    <lineage>
        <taxon>Bacteria</taxon>
        <taxon>Pseudomonadati</taxon>
        <taxon>Pseudomonadota</taxon>
        <taxon>Alphaproteobacteria</taxon>
        <taxon>Rhodobacterales</taxon>
        <taxon>Roseobacteraceae</taxon>
    </lineage>
</organism>
<feature type="transmembrane region" description="Helical" evidence="7">
    <location>
        <begin position="86"/>
        <end position="103"/>
    </location>
</feature>
<accession>A0A0P1EMJ8</accession>
<dbReference type="GO" id="GO:0008610">
    <property type="term" value="P:lipid biosynthetic process"/>
    <property type="evidence" value="ECO:0007669"/>
    <property type="project" value="InterPro"/>
</dbReference>
<keyword evidence="5" id="KW-0443">Lipid metabolism</keyword>
<evidence type="ECO:0000313" key="9">
    <source>
        <dbReference type="EMBL" id="CUH51593.1"/>
    </source>
</evidence>
<evidence type="ECO:0000256" key="6">
    <source>
        <dbReference type="ARBA" id="ARBA00023136"/>
    </source>
</evidence>
<dbReference type="InterPro" id="IPR006694">
    <property type="entry name" value="Fatty_acid_hydroxylase"/>
</dbReference>
<dbReference type="PANTHER" id="PTHR21624:SF1">
    <property type="entry name" value="ALKYLGLYCEROL MONOOXYGENASE"/>
    <property type="match status" value="1"/>
</dbReference>
<dbReference type="STRING" id="321267.SHM7688_01031"/>
<dbReference type="Pfam" id="PF04116">
    <property type="entry name" value="FA_hydroxylase"/>
    <property type="match status" value="1"/>
</dbReference>
<dbReference type="OrthoDB" id="9770329at2"/>
<keyword evidence="6 7" id="KW-0472">Membrane</keyword>
<protein>
    <submittedName>
        <fullName evidence="9">Fatty acid hydroxylase superfamily protein</fullName>
    </submittedName>
</protein>
<gene>
    <name evidence="9" type="ORF">SHM7688_01031</name>
</gene>
<dbReference type="RefSeq" id="WP_058238878.1">
    <property type="nucleotide sequence ID" value="NZ_CYPW01000006.1"/>
</dbReference>
<comment type="subcellular location">
    <subcellularLocation>
        <location evidence="1">Endomembrane system</location>
        <topology evidence="1">Multi-pass membrane protein</topology>
    </subcellularLocation>
</comment>
<reference evidence="9 10" key="1">
    <citation type="submission" date="2015-09" db="EMBL/GenBank/DDBJ databases">
        <authorList>
            <consortium name="Swine Surveillance"/>
        </authorList>
    </citation>
    <scope>NUCLEOTIDE SEQUENCE [LARGE SCALE GENOMIC DNA]</scope>
    <source>
        <strain evidence="9 10">CECT 7688</strain>
    </source>
</reference>
<feature type="transmembrane region" description="Helical" evidence="7">
    <location>
        <begin position="54"/>
        <end position="74"/>
    </location>
</feature>
<evidence type="ECO:0000256" key="2">
    <source>
        <dbReference type="ARBA" id="ARBA00022692"/>
    </source>
</evidence>
<name>A0A0P1EMJ8_9RHOB</name>
<feature type="domain" description="Fatty acid hydroxylase" evidence="8">
    <location>
        <begin position="91"/>
        <end position="223"/>
    </location>
</feature>
<keyword evidence="2 7" id="KW-0812">Transmembrane</keyword>
<evidence type="ECO:0000256" key="7">
    <source>
        <dbReference type="SAM" id="Phobius"/>
    </source>
</evidence>
<dbReference type="PANTHER" id="PTHR21624">
    <property type="entry name" value="STEROL DESATURASE-RELATED PROTEIN"/>
    <property type="match status" value="1"/>
</dbReference>
<dbReference type="Proteomes" id="UP000054823">
    <property type="component" value="Unassembled WGS sequence"/>
</dbReference>
<dbReference type="EMBL" id="CYPW01000006">
    <property type="protein sequence ID" value="CUH51593.1"/>
    <property type="molecule type" value="Genomic_DNA"/>
</dbReference>
<dbReference type="GO" id="GO:0050479">
    <property type="term" value="F:glyceryl-ether monooxygenase activity"/>
    <property type="evidence" value="ECO:0007669"/>
    <property type="project" value="TreeGrafter"/>
</dbReference>
<evidence type="ECO:0000259" key="8">
    <source>
        <dbReference type="Pfam" id="PF04116"/>
    </source>
</evidence>
<evidence type="ECO:0000256" key="4">
    <source>
        <dbReference type="ARBA" id="ARBA00023002"/>
    </source>
</evidence>
<dbReference type="GO" id="GO:0006643">
    <property type="term" value="P:membrane lipid metabolic process"/>
    <property type="evidence" value="ECO:0007669"/>
    <property type="project" value="TreeGrafter"/>
</dbReference>
<dbReference type="GO" id="GO:0016020">
    <property type="term" value="C:membrane"/>
    <property type="evidence" value="ECO:0007669"/>
    <property type="project" value="GOC"/>
</dbReference>
<dbReference type="InterPro" id="IPR051689">
    <property type="entry name" value="Sterol_desaturase/TMEM195"/>
</dbReference>
<evidence type="ECO:0000313" key="10">
    <source>
        <dbReference type="Proteomes" id="UP000054823"/>
    </source>
</evidence>
<evidence type="ECO:0000256" key="1">
    <source>
        <dbReference type="ARBA" id="ARBA00004127"/>
    </source>
</evidence>
<dbReference type="GO" id="GO:0012505">
    <property type="term" value="C:endomembrane system"/>
    <property type="evidence" value="ECO:0007669"/>
    <property type="project" value="UniProtKB-SubCell"/>
</dbReference>
<keyword evidence="4" id="KW-0560">Oxidoreductase</keyword>
<evidence type="ECO:0000256" key="5">
    <source>
        <dbReference type="ARBA" id="ARBA00023098"/>
    </source>
</evidence>
<dbReference type="GO" id="GO:0005506">
    <property type="term" value="F:iron ion binding"/>
    <property type="evidence" value="ECO:0007669"/>
    <property type="project" value="InterPro"/>
</dbReference>
<dbReference type="AlphaFoldDB" id="A0A0P1EMJ8"/>
<proteinExistence type="predicted"/>
<sequence>MIPESFITLAMQVDEVFLLIGGAILVIEIAEAWFKGNLKGKTWLEMLASASTQVPYLLLETTMMTALYFGLYIFSAEIVTWHLPTSWPWLIAAILLADLTYYWEHRIAHRVRLLWTQHAVHHSSRDYNIVTAVRFGPLESLWSFIAHLPMVLVGFSPDVVLGSVILVQAYQTWLHTELIGKLGPLEWVLNTPSHHRVHHGCDAKYLDKNYGGILILWDRLFGSFQVEEERPRYGLTTDFDSQNPVKVWFSEMPALWRDIKRAKSARELRGRLFGPPGWKP</sequence>
<keyword evidence="3 7" id="KW-1133">Transmembrane helix</keyword>
<feature type="transmembrane region" description="Helical" evidence="7">
    <location>
        <begin position="16"/>
        <end position="34"/>
    </location>
</feature>
<evidence type="ECO:0000256" key="3">
    <source>
        <dbReference type="ARBA" id="ARBA00022989"/>
    </source>
</evidence>
<keyword evidence="10" id="KW-1185">Reference proteome</keyword>